<keyword evidence="2" id="KW-1185">Reference proteome</keyword>
<dbReference type="AlphaFoldDB" id="A0A9W7ZQH2"/>
<dbReference type="EMBL" id="JANBPU010000196">
    <property type="protein sequence ID" value="KAJ1914473.1"/>
    <property type="molecule type" value="Genomic_DNA"/>
</dbReference>
<gene>
    <name evidence="1" type="ORF">H4219_004770</name>
</gene>
<organism evidence="1 2">
    <name type="scientific">Mycoemilia scoparia</name>
    <dbReference type="NCBI Taxonomy" id="417184"/>
    <lineage>
        <taxon>Eukaryota</taxon>
        <taxon>Fungi</taxon>
        <taxon>Fungi incertae sedis</taxon>
        <taxon>Zoopagomycota</taxon>
        <taxon>Kickxellomycotina</taxon>
        <taxon>Kickxellomycetes</taxon>
        <taxon>Kickxellales</taxon>
        <taxon>Kickxellaceae</taxon>
        <taxon>Mycoemilia</taxon>
    </lineage>
</organism>
<proteinExistence type="predicted"/>
<sequence length="160" mass="18663">MKFHKADVYREGMDYDVVLGYWHQVRLVRYRIESLDFFEDGDTFVGEVYNGLDIHPLFYRLENEFSKQFNGIAIKIGGKFTTEAGRNALTHLRRTMIKKEDFELCFYGSKGYGTGVEKCTMKLKYLDQANYSGMQMYDDSGYHDKHPAPSLNNSNMAWDC</sequence>
<evidence type="ECO:0000313" key="2">
    <source>
        <dbReference type="Proteomes" id="UP001150538"/>
    </source>
</evidence>
<evidence type="ECO:0000313" key="1">
    <source>
        <dbReference type="EMBL" id="KAJ1914473.1"/>
    </source>
</evidence>
<dbReference type="Proteomes" id="UP001150538">
    <property type="component" value="Unassembled WGS sequence"/>
</dbReference>
<accession>A0A9W7ZQH2</accession>
<name>A0A9W7ZQH2_9FUNG</name>
<comment type="caution">
    <text evidence="1">The sequence shown here is derived from an EMBL/GenBank/DDBJ whole genome shotgun (WGS) entry which is preliminary data.</text>
</comment>
<reference evidence="1" key="1">
    <citation type="submission" date="2022-07" db="EMBL/GenBank/DDBJ databases">
        <title>Phylogenomic reconstructions and comparative analyses of Kickxellomycotina fungi.</title>
        <authorList>
            <person name="Reynolds N.K."/>
            <person name="Stajich J.E."/>
            <person name="Barry K."/>
            <person name="Grigoriev I.V."/>
            <person name="Crous P."/>
            <person name="Smith M.E."/>
        </authorList>
    </citation>
    <scope>NUCLEOTIDE SEQUENCE</scope>
    <source>
        <strain evidence="1">NBRC 100468</strain>
    </source>
</reference>
<protein>
    <submittedName>
        <fullName evidence="1">Uncharacterized protein</fullName>
    </submittedName>
</protein>